<reference evidence="7" key="1">
    <citation type="submission" date="2019-07" db="EMBL/GenBank/DDBJ databases">
        <authorList>
            <person name="Dittberner H."/>
        </authorList>
    </citation>
    <scope>NUCLEOTIDE SEQUENCE [LARGE SCALE GENOMIC DNA]</scope>
</reference>
<feature type="domain" description="Leucine-rich repeat-containing N-terminal plant-type" evidence="5">
    <location>
        <begin position="24"/>
        <end position="63"/>
    </location>
</feature>
<dbReference type="SUPFAM" id="SSF52058">
    <property type="entry name" value="L domain-like"/>
    <property type="match status" value="1"/>
</dbReference>
<dbReference type="InterPro" id="IPR013210">
    <property type="entry name" value="LRR_N_plant-typ"/>
</dbReference>
<dbReference type="Pfam" id="PF08263">
    <property type="entry name" value="LRRNT_2"/>
    <property type="match status" value="1"/>
</dbReference>
<feature type="signal peptide" evidence="4">
    <location>
        <begin position="1"/>
        <end position="27"/>
    </location>
</feature>
<dbReference type="OrthoDB" id="406235at2759"/>
<dbReference type="Gene3D" id="3.80.10.10">
    <property type="entry name" value="Ribonuclease Inhibitor"/>
    <property type="match status" value="1"/>
</dbReference>
<evidence type="ECO:0000256" key="4">
    <source>
        <dbReference type="SAM" id="SignalP"/>
    </source>
</evidence>
<keyword evidence="3" id="KW-0677">Repeat</keyword>
<evidence type="ECO:0000256" key="2">
    <source>
        <dbReference type="ARBA" id="ARBA00022729"/>
    </source>
</evidence>
<comment type="caution">
    <text evidence="7">The sequence shown here is derived from an EMBL/GenBank/DDBJ whole genome shotgun (WGS) entry which is preliminary data.</text>
</comment>
<dbReference type="InterPro" id="IPR032675">
    <property type="entry name" value="LRR_dom_sf"/>
</dbReference>
<dbReference type="Pfam" id="PF23598">
    <property type="entry name" value="LRR_14"/>
    <property type="match status" value="1"/>
</dbReference>
<evidence type="ECO:0000313" key="7">
    <source>
        <dbReference type="EMBL" id="VVB10546.1"/>
    </source>
</evidence>
<feature type="domain" description="Disease resistance R13L4/SHOC-2-like LRR" evidence="6">
    <location>
        <begin position="71"/>
        <end position="169"/>
    </location>
</feature>
<dbReference type="InterPro" id="IPR055414">
    <property type="entry name" value="LRR_R13L4/SHOC2-like"/>
</dbReference>
<keyword evidence="2 4" id="KW-0732">Signal</keyword>
<dbReference type="PANTHER" id="PTHR47988">
    <property type="entry name" value="SOMATIC EMBRYOGENESIS RECEPTOR KINASE 1"/>
    <property type="match status" value="1"/>
</dbReference>
<keyword evidence="8" id="KW-1185">Reference proteome</keyword>
<dbReference type="FunFam" id="3.80.10.10:FF:000024">
    <property type="entry name" value="Somatic embryogenesis receptor kinase 1"/>
    <property type="match status" value="1"/>
</dbReference>
<evidence type="ECO:0000256" key="3">
    <source>
        <dbReference type="ARBA" id="ARBA00022737"/>
    </source>
</evidence>
<name>A0A565CA47_9BRAS</name>
<evidence type="ECO:0000259" key="5">
    <source>
        <dbReference type="Pfam" id="PF08263"/>
    </source>
</evidence>
<dbReference type="Proteomes" id="UP000489600">
    <property type="component" value="Unassembled WGS sequence"/>
</dbReference>
<evidence type="ECO:0000313" key="8">
    <source>
        <dbReference type="Proteomes" id="UP000489600"/>
    </source>
</evidence>
<keyword evidence="1" id="KW-0433">Leucine-rich repeat</keyword>
<protein>
    <submittedName>
        <fullName evidence="7">Uncharacterized protein</fullName>
    </submittedName>
</protein>
<proteinExistence type="predicted"/>
<dbReference type="EMBL" id="CABITT030000007">
    <property type="protein sequence ID" value="VVB10546.1"/>
    <property type="molecule type" value="Genomic_DNA"/>
</dbReference>
<gene>
    <name evidence="7" type="ORF">ANE_LOCUS20990</name>
</gene>
<accession>A0A565CA47</accession>
<feature type="chain" id="PRO_5021786303" evidence="4">
    <location>
        <begin position="28"/>
        <end position="260"/>
    </location>
</feature>
<sequence>MERRLMIPGFFWLILDLVLRVSGNAQGDALIALKNSLADPNKMLQSWDATLVTPCTWFHVTCNSDSVTRVDLGNANLSGQLVMQLGQLPNLQYLKLYSNNITGGIPKQLGNLTELVSLDLYLNNLSSPIPSTLGRLKKLCILRLNNNNLSGEIPRSLTAIATLQVLDLSNNPLTGDIPVNGSFSLFTFRFLLLVEILFCQHQIESPSYTFASSSLSPTPPSPSVGIDNLTWEFIFKYCIDNLTWEFLLLEVSIGMRFDRS</sequence>
<evidence type="ECO:0000256" key="1">
    <source>
        <dbReference type="ARBA" id="ARBA00022614"/>
    </source>
</evidence>
<dbReference type="AlphaFoldDB" id="A0A565CA47"/>
<organism evidence="7 8">
    <name type="scientific">Arabis nemorensis</name>
    <dbReference type="NCBI Taxonomy" id="586526"/>
    <lineage>
        <taxon>Eukaryota</taxon>
        <taxon>Viridiplantae</taxon>
        <taxon>Streptophyta</taxon>
        <taxon>Embryophyta</taxon>
        <taxon>Tracheophyta</taxon>
        <taxon>Spermatophyta</taxon>
        <taxon>Magnoliopsida</taxon>
        <taxon>eudicotyledons</taxon>
        <taxon>Gunneridae</taxon>
        <taxon>Pentapetalae</taxon>
        <taxon>rosids</taxon>
        <taxon>malvids</taxon>
        <taxon>Brassicales</taxon>
        <taxon>Brassicaceae</taxon>
        <taxon>Arabideae</taxon>
        <taxon>Arabis</taxon>
    </lineage>
</organism>
<evidence type="ECO:0000259" key="6">
    <source>
        <dbReference type="Pfam" id="PF23598"/>
    </source>
</evidence>